<keyword evidence="4 9" id="KW-0521">NADP</keyword>
<evidence type="ECO:0000313" key="13">
    <source>
        <dbReference type="EMBL" id="APV43510.1"/>
    </source>
</evidence>
<dbReference type="STRING" id="1839801.Dform_00147"/>
<accession>A0A1P8F503</accession>
<feature type="binding site" evidence="9">
    <location>
        <position position="15"/>
    </location>
    <ligand>
        <name>NADPH</name>
        <dbReference type="ChEBI" id="CHEBI:57783"/>
    </ligand>
</feature>
<feature type="binding site" evidence="9">
    <location>
        <position position="139"/>
    </location>
    <ligand>
        <name>Mn(2+)</name>
        <dbReference type="ChEBI" id="CHEBI:29035"/>
    </ligand>
</feature>
<reference evidence="14" key="1">
    <citation type="submission" date="2016-11" db="EMBL/GenBank/DDBJ databases">
        <title>Dehalogenimonas formicexedens sp. nov., a chlorinated alkane respiring bacterium isolated from contaminated groundwater.</title>
        <authorList>
            <person name="Key T.A."/>
            <person name="Bowman K.S."/>
            <person name="Lee I."/>
            <person name="Chun J."/>
            <person name="Albuquerque L."/>
            <person name="da Costa M.S."/>
            <person name="Rainey F.A."/>
            <person name="Moe W.M."/>
        </authorList>
    </citation>
    <scope>NUCLEOTIDE SEQUENCE [LARGE SCALE GENOMIC DNA]</scope>
    <source>
        <strain evidence="14">NSZ-14</strain>
    </source>
</reference>
<feature type="binding site" evidence="9">
    <location>
        <position position="14"/>
    </location>
    <ligand>
        <name>NADPH</name>
        <dbReference type="ChEBI" id="CHEBI:57783"/>
    </ligand>
</feature>
<proteinExistence type="inferred from homology"/>
<feature type="domain" description="DXP reductoisomerase C-terminal" evidence="12">
    <location>
        <begin position="249"/>
        <end position="366"/>
    </location>
</feature>
<dbReference type="GO" id="GO:0016853">
    <property type="term" value="F:isomerase activity"/>
    <property type="evidence" value="ECO:0007669"/>
    <property type="project" value="UniProtKB-KW"/>
</dbReference>
<dbReference type="Pfam" id="PF02670">
    <property type="entry name" value="DXP_reductoisom"/>
    <property type="match status" value="1"/>
</dbReference>
<keyword evidence="6 9" id="KW-0464">Manganese</keyword>
<feature type="binding site" evidence="9">
    <location>
        <position position="114"/>
    </location>
    <ligand>
        <name>1-deoxy-D-xylulose 5-phosphate</name>
        <dbReference type="ChEBI" id="CHEBI:57792"/>
    </ligand>
</feature>
<dbReference type="InterPro" id="IPR026877">
    <property type="entry name" value="DXPR_C"/>
</dbReference>
<feature type="binding site" evidence="9">
    <location>
        <position position="187"/>
    </location>
    <ligand>
        <name>1-deoxy-D-xylulose 5-phosphate</name>
        <dbReference type="ChEBI" id="CHEBI:57792"/>
    </ligand>
</feature>
<evidence type="ECO:0000256" key="1">
    <source>
        <dbReference type="ARBA" id="ARBA00005094"/>
    </source>
</evidence>
<feature type="binding site" evidence="9">
    <location>
        <position position="164"/>
    </location>
    <ligand>
        <name>1-deoxy-D-xylulose 5-phosphate</name>
        <dbReference type="ChEBI" id="CHEBI:57792"/>
    </ligand>
</feature>
<dbReference type="PANTHER" id="PTHR30525">
    <property type="entry name" value="1-DEOXY-D-XYLULOSE 5-PHOSPHATE REDUCTOISOMERASE"/>
    <property type="match status" value="1"/>
</dbReference>
<keyword evidence="3 9" id="KW-0479">Metal-binding</keyword>
<dbReference type="InterPro" id="IPR036291">
    <property type="entry name" value="NAD(P)-bd_dom_sf"/>
</dbReference>
<evidence type="ECO:0000259" key="11">
    <source>
        <dbReference type="Pfam" id="PF08436"/>
    </source>
</evidence>
<keyword evidence="5 9" id="KW-0560">Oxidoreductase</keyword>
<evidence type="ECO:0000256" key="5">
    <source>
        <dbReference type="ARBA" id="ARBA00023002"/>
    </source>
</evidence>
<dbReference type="Gene3D" id="1.10.1740.10">
    <property type="match status" value="1"/>
</dbReference>
<dbReference type="GO" id="GO:0030145">
    <property type="term" value="F:manganese ion binding"/>
    <property type="evidence" value="ECO:0007669"/>
    <property type="project" value="TreeGrafter"/>
</dbReference>
<dbReference type="EC" id="1.1.1.267" evidence="9"/>
<dbReference type="GO" id="GO:0030604">
    <property type="term" value="F:1-deoxy-D-xylulose-5-phosphate reductoisomerase activity"/>
    <property type="evidence" value="ECO:0007669"/>
    <property type="project" value="UniProtKB-UniRule"/>
</dbReference>
<dbReference type="NCBIfam" id="TIGR00243">
    <property type="entry name" value="Dxr"/>
    <property type="match status" value="1"/>
</dbReference>
<dbReference type="AlphaFoldDB" id="A0A1P8F503"/>
<evidence type="ECO:0000313" key="14">
    <source>
        <dbReference type="Proteomes" id="UP000185934"/>
    </source>
</evidence>
<dbReference type="SUPFAM" id="SSF55347">
    <property type="entry name" value="Glyceraldehyde-3-phosphate dehydrogenase-like, C-terminal domain"/>
    <property type="match status" value="1"/>
</dbReference>
<evidence type="ECO:0000259" key="12">
    <source>
        <dbReference type="Pfam" id="PF13288"/>
    </source>
</evidence>
<dbReference type="RefSeq" id="WP_076003319.1">
    <property type="nucleotide sequence ID" value="NZ_CP018258.1"/>
</dbReference>
<dbReference type="Pfam" id="PF13288">
    <property type="entry name" value="DXPR_C"/>
    <property type="match status" value="1"/>
</dbReference>
<feature type="domain" description="1-deoxy-D-xylulose 5-phosphate reductoisomerase C-terminal" evidence="11">
    <location>
        <begin position="135"/>
        <end position="217"/>
    </location>
</feature>
<gene>
    <name evidence="9 13" type="primary">dxr</name>
    <name evidence="13" type="ORF">Dform_00147</name>
</gene>
<dbReference type="OrthoDB" id="9806546at2"/>
<keyword evidence="9" id="KW-0460">Magnesium</keyword>
<dbReference type="SUPFAM" id="SSF51735">
    <property type="entry name" value="NAD(P)-binding Rossmann-fold domains"/>
    <property type="match status" value="1"/>
</dbReference>
<sequence>MMNPIRLGVLGSTGSIGQQTLDVARRHPDKISVIALAAGENVGLLQKQKAEFNPRFVSCSSKNLVCGNSVCLPLEEMAIHPDVDIVVVAVPGGAGLKPALAAARAGKIIALANKECLVAAGEMLLDEAVNNGAGIRPVDSEHSAIWQCLVGETTKPEKLILTASGGPFRDFSLERIESVTPGQALAHPSWKMGKKVTIDSATLMNKGLEVIEAHRLYGIPYERIEVVIHPQSIVHSMVEFADGAVKAQLSPPDMRLPIQYALSYPERWSNTDLPRADWPKIGRLDFSAPDLSRFPCLKLAIEAGKRGSTFPAVLAAADEEAVNLFLDNRIKFGDIARLVGKTLEEHNPEGSTSLESIAAAETWARRRVSELARSL</sequence>
<organism evidence="13 14">
    <name type="scientific">Dehalogenimonas formicexedens</name>
    <dbReference type="NCBI Taxonomy" id="1839801"/>
    <lineage>
        <taxon>Bacteria</taxon>
        <taxon>Bacillati</taxon>
        <taxon>Chloroflexota</taxon>
        <taxon>Dehalococcoidia</taxon>
        <taxon>Dehalococcoidales</taxon>
        <taxon>Dehalococcoidaceae</taxon>
        <taxon>Dehalogenimonas</taxon>
    </lineage>
</organism>
<dbReference type="Gene3D" id="3.40.50.720">
    <property type="entry name" value="NAD(P)-binding Rossmann-like Domain"/>
    <property type="match status" value="1"/>
</dbReference>
<dbReference type="Proteomes" id="UP000185934">
    <property type="component" value="Chromosome"/>
</dbReference>
<feature type="binding site" evidence="9">
    <location>
        <position position="193"/>
    </location>
    <ligand>
        <name>NADPH</name>
        <dbReference type="ChEBI" id="CHEBI:57783"/>
    </ligand>
</feature>
<feature type="binding site" evidence="9">
    <location>
        <position position="115"/>
    </location>
    <ligand>
        <name>NADPH</name>
        <dbReference type="ChEBI" id="CHEBI:57783"/>
    </ligand>
</feature>
<dbReference type="Pfam" id="PF08436">
    <property type="entry name" value="DXP_redisom_C"/>
    <property type="match status" value="1"/>
</dbReference>
<feature type="binding site" evidence="9">
    <location>
        <position position="140"/>
    </location>
    <ligand>
        <name>1-deoxy-D-xylulose 5-phosphate</name>
        <dbReference type="ChEBI" id="CHEBI:57792"/>
    </ligand>
</feature>
<evidence type="ECO:0000259" key="10">
    <source>
        <dbReference type="Pfam" id="PF02670"/>
    </source>
</evidence>
<comment type="function">
    <text evidence="9">Catalyzes the NADPH-dependent rearrangement and reduction of 1-deoxy-D-xylulose-5-phosphate (DXP) to 2-C-methyl-D-erythritol 4-phosphate (MEP).</text>
</comment>
<evidence type="ECO:0000256" key="3">
    <source>
        <dbReference type="ARBA" id="ARBA00022723"/>
    </source>
</evidence>
<dbReference type="KEGG" id="dfo:Dform_00147"/>
<dbReference type="PANTHER" id="PTHR30525:SF0">
    <property type="entry name" value="1-DEOXY-D-XYLULOSE 5-PHOSPHATE REDUCTOISOMERASE, CHLOROPLASTIC"/>
    <property type="match status" value="1"/>
</dbReference>
<dbReference type="InterPro" id="IPR003821">
    <property type="entry name" value="DXP_reductoisomerase"/>
</dbReference>
<dbReference type="InterPro" id="IPR036169">
    <property type="entry name" value="DXPR_C_sf"/>
</dbReference>
<feature type="binding site" evidence="9">
    <location>
        <position position="141"/>
    </location>
    <ligand>
        <name>1-deoxy-D-xylulose 5-phosphate</name>
        <dbReference type="ChEBI" id="CHEBI:57792"/>
    </ligand>
</feature>
<evidence type="ECO:0000256" key="4">
    <source>
        <dbReference type="ARBA" id="ARBA00022857"/>
    </source>
</evidence>
<evidence type="ECO:0000256" key="9">
    <source>
        <dbReference type="HAMAP-Rule" id="MF_00183"/>
    </source>
</evidence>
<feature type="binding site" evidence="9">
    <location>
        <position position="113"/>
    </location>
    <ligand>
        <name>NADPH</name>
        <dbReference type="ChEBI" id="CHEBI:57783"/>
    </ligand>
</feature>
<evidence type="ECO:0000256" key="8">
    <source>
        <dbReference type="ARBA" id="ARBA00048543"/>
    </source>
</evidence>
<dbReference type="GO" id="GO:0051484">
    <property type="term" value="P:isopentenyl diphosphate biosynthetic process, methylerythritol 4-phosphate pathway involved in terpenoid biosynthetic process"/>
    <property type="evidence" value="ECO:0007669"/>
    <property type="project" value="TreeGrafter"/>
</dbReference>
<dbReference type="UniPathway" id="UPA00056">
    <property type="reaction ID" value="UER00092"/>
</dbReference>
<keyword evidence="13" id="KW-0413">Isomerase</keyword>
<keyword evidence="14" id="KW-1185">Reference proteome</keyword>
<feature type="domain" description="1-deoxy-D-xylulose 5-phosphate reductoisomerase N-terminal" evidence="10">
    <location>
        <begin position="8"/>
        <end position="121"/>
    </location>
</feature>
<comment type="caution">
    <text evidence="9">Lacks conserved residue(s) required for the propagation of feature annotation.</text>
</comment>
<evidence type="ECO:0000256" key="7">
    <source>
        <dbReference type="ARBA" id="ARBA00023229"/>
    </source>
</evidence>
<feature type="binding site" evidence="9">
    <location>
        <position position="141"/>
    </location>
    <ligand>
        <name>Mn(2+)</name>
        <dbReference type="ChEBI" id="CHEBI:29035"/>
    </ligand>
</feature>
<dbReference type="GO" id="GO:0070402">
    <property type="term" value="F:NADPH binding"/>
    <property type="evidence" value="ECO:0007669"/>
    <property type="project" value="InterPro"/>
</dbReference>
<feature type="binding site" evidence="9">
    <location>
        <position position="209"/>
    </location>
    <ligand>
        <name>1-deoxy-D-xylulose 5-phosphate</name>
        <dbReference type="ChEBI" id="CHEBI:57792"/>
    </ligand>
</feature>
<keyword evidence="7 9" id="KW-0414">Isoprene biosynthesis</keyword>
<protein>
    <recommendedName>
        <fullName evidence="9">1-deoxy-D-xylulose 5-phosphate reductoisomerase</fullName>
        <shortName evidence="9">DXP reductoisomerase</shortName>
        <ecNumber evidence="9">1.1.1.267</ecNumber>
    </recommendedName>
    <alternativeName>
        <fullName evidence="9">1-deoxyxylulose-5-phosphate reductoisomerase</fullName>
    </alternativeName>
    <alternativeName>
        <fullName evidence="9">2-C-methyl-D-erythritol 4-phosphate synthase</fullName>
    </alternativeName>
</protein>
<dbReference type="InterPro" id="IPR013644">
    <property type="entry name" value="DXP_reductoisomerase_C"/>
</dbReference>
<feature type="binding site" evidence="9">
    <location>
        <position position="13"/>
    </location>
    <ligand>
        <name>NADPH</name>
        <dbReference type="ChEBI" id="CHEBI:57783"/>
    </ligand>
</feature>
<feature type="binding site" evidence="9">
    <location>
        <position position="209"/>
    </location>
    <ligand>
        <name>Mn(2+)</name>
        <dbReference type="ChEBI" id="CHEBI:29035"/>
    </ligand>
</feature>
<dbReference type="EMBL" id="CP018258">
    <property type="protein sequence ID" value="APV43510.1"/>
    <property type="molecule type" value="Genomic_DNA"/>
</dbReference>
<feature type="binding site" evidence="9">
    <location>
        <position position="41"/>
    </location>
    <ligand>
        <name>NADPH</name>
        <dbReference type="ChEBI" id="CHEBI:57783"/>
    </ligand>
</feature>
<dbReference type="InterPro" id="IPR013512">
    <property type="entry name" value="DXP_reductoisomerase_N"/>
</dbReference>
<feature type="binding site" evidence="9">
    <location>
        <position position="206"/>
    </location>
    <ligand>
        <name>1-deoxy-D-xylulose 5-phosphate</name>
        <dbReference type="ChEBI" id="CHEBI:57792"/>
    </ligand>
</feature>
<dbReference type="PIRSF" id="PIRSF006205">
    <property type="entry name" value="Dxp_reductismrs"/>
    <property type="match status" value="1"/>
</dbReference>
<feature type="binding site" evidence="9">
    <location>
        <position position="16"/>
    </location>
    <ligand>
        <name>NADPH</name>
        <dbReference type="ChEBI" id="CHEBI:57783"/>
    </ligand>
</feature>
<evidence type="ECO:0000256" key="6">
    <source>
        <dbReference type="ARBA" id="ARBA00023211"/>
    </source>
</evidence>
<comment type="catalytic activity">
    <reaction evidence="8">
        <text>2-C-methyl-D-erythritol 4-phosphate + NADP(+) = 1-deoxy-D-xylulose 5-phosphate + NADPH + H(+)</text>
        <dbReference type="Rhea" id="RHEA:13717"/>
        <dbReference type="ChEBI" id="CHEBI:15378"/>
        <dbReference type="ChEBI" id="CHEBI:57783"/>
        <dbReference type="ChEBI" id="CHEBI:57792"/>
        <dbReference type="ChEBI" id="CHEBI:58262"/>
        <dbReference type="ChEBI" id="CHEBI:58349"/>
        <dbReference type="EC" id="1.1.1.267"/>
    </reaction>
    <physiologicalReaction direction="right-to-left" evidence="8">
        <dbReference type="Rhea" id="RHEA:13719"/>
    </physiologicalReaction>
</comment>
<evidence type="ECO:0000256" key="2">
    <source>
        <dbReference type="ARBA" id="ARBA00006825"/>
    </source>
</evidence>
<feature type="binding site" evidence="9">
    <location>
        <position position="200"/>
    </location>
    <ligand>
        <name>1-deoxy-D-xylulose 5-phosphate</name>
        <dbReference type="ChEBI" id="CHEBI:57792"/>
    </ligand>
</feature>
<feature type="binding site" evidence="9">
    <location>
        <position position="39"/>
    </location>
    <ligand>
        <name>NADPH</name>
        <dbReference type="ChEBI" id="CHEBI:57783"/>
    </ligand>
</feature>
<comment type="pathway">
    <text evidence="1 9">Isoprenoid biosynthesis; isopentenyl diphosphate biosynthesis via DXP pathway; isopentenyl diphosphate from 1-deoxy-D-xylulose 5-phosphate: step 1/6.</text>
</comment>
<comment type="similarity">
    <text evidence="2 9">Belongs to the DXR family.</text>
</comment>
<name>A0A1P8F503_9CHLR</name>
<comment type="cofactor">
    <cofactor evidence="9">
        <name>Mg(2+)</name>
        <dbReference type="ChEBI" id="CHEBI:18420"/>
    </cofactor>
    <cofactor evidence="9">
        <name>Mn(2+)</name>
        <dbReference type="ChEBI" id="CHEBI:29035"/>
    </cofactor>
</comment>
<dbReference type="SUPFAM" id="SSF69055">
    <property type="entry name" value="1-deoxy-D-xylulose-5-phosphate reductoisomerase, C-terminal domain"/>
    <property type="match status" value="1"/>
</dbReference>
<dbReference type="HAMAP" id="MF_00183">
    <property type="entry name" value="DXP_reductoisom"/>
    <property type="match status" value="1"/>
</dbReference>
<feature type="binding site" evidence="9">
    <location>
        <position position="205"/>
    </location>
    <ligand>
        <name>1-deoxy-D-xylulose 5-phosphate</name>
        <dbReference type="ChEBI" id="CHEBI:57792"/>
    </ligand>
</feature>